<dbReference type="KEGG" id="cbx:Cenrod_0230"/>
<dbReference type="PANTHER" id="PTHR30069">
    <property type="entry name" value="TONB-DEPENDENT OUTER MEMBRANE RECEPTOR"/>
    <property type="match status" value="1"/>
</dbReference>
<organism evidence="14 15">
    <name type="scientific">Candidatus Symbiobacter mobilis CR</name>
    <dbReference type="NCBI Taxonomy" id="946483"/>
    <lineage>
        <taxon>Bacteria</taxon>
        <taxon>Pseudomonadati</taxon>
        <taxon>Pseudomonadota</taxon>
        <taxon>Betaproteobacteria</taxon>
        <taxon>Burkholderiales</taxon>
        <taxon>Comamonadaceae</taxon>
    </lineage>
</organism>
<evidence type="ECO:0000256" key="9">
    <source>
        <dbReference type="ARBA" id="ARBA00023237"/>
    </source>
</evidence>
<keyword evidence="4 10" id="KW-1134">Transmembrane beta strand</keyword>
<dbReference type="InterPro" id="IPR039426">
    <property type="entry name" value="TonB-dep_rcpt-like"/>
</dbReference>
<name>U5N7X9_9BURK</name>
<sequence>MTAGEGGTGTIHLFFPMKFLTVTARARVGARLGVCCVAASMGTYVFGALTAQDEVSEVTKAVPMAVQTPQGTTTTQAVVPVLREVRIQARVFDDPPESLPVGVSVLTRQDIERSGAQTVNEALQKLLGVPGRADFYGGGDYALDLRGFGATASNNQVIVVDGVRINEADLGGTRLAGIPIDMVESIEVLRGSGAVPYGEGATGGVILITTRSGRDPSPRAQLATAVGSHGLRDVRAGATVVAGDWSLDAHGARREADNHRAHFRSENDAASAQLQWSNDWLRWGLGTLRDEVDTQLPGALTAAQYRADPTQSTALPGDQARIRNARTTVFAQAELEGWQLGLDAAHRTKELDSEMSNYPYHYDIDADTLSLRAHRESQWGMVRNAMTIGNDHVRWARVVRGGGQVRQHSHGLSMQGDWFLPTDRRVFAGYRQENVARIDDILHTHHPEREQAWELGAAQGLEGGYTVFARVGSSFRLANADEMGYTLANTLLQPQTARDAELGLRWAGSHGRREARIYRSKVQREIGFDPTVPNPQPWNLANLGANVNFDPIVRQGVELDIRHALTSTWTVQAALALRQAEFAQGPHQGRTVPLVARNTLGLGVDWQPMAAHAVHLGAAMVSGQYVDFGNTCTIPGHAVFDLRYRYRTGKVEATLGVDNLFDTRYATQAFQCANGETQGIYPEAGRTLSAGLRVGFW</sequence>
<dbReference type="GO" id="GO:0015344">
    <property type="term" value="F:siderophore uptake transmembrane transporter activity"/>
    <property type="evidence" value="ECO:0007669"/>
    <property type="project" value="TreeGrafter"/>
</dbReference>
<evidence type="ECO:0000256" key="7">
    <source>
        <dbReference type="ARBA" id="ARBA00023136"/>
    </source>
</evidence>
<evidence type="ECO:0000256" key="2">
    <source>
        <dbReference type="ARBA" id="ARBA00009810"/>
    </source>
</evidence>
<evidence type="ECO:0000259" key="13">
    <source>
        <dbReference type="Pfam" id="PF07715"/>
    </source>
</evidence>
<evidence type="ECO:0000313" key="15">
    <source>
        <dbReference type="Proteomes" id="UP000017184"/>
    </source>
</evidence>
<dbReference type="Gene3D" id="2.170.130.10">
    <property type="entry name" value="TonB-dependent receptor, plug domain"/>
    <property type="match status" value="1"/>
</dbReference>
<dbReference type="InterPro" id="IPR037066">
    <property type="entry name" value="Plug_dom_sf"/>
</dbReference>
<dbReference type="InterPro" id="IPR000531">
    <property type="entry name" value="Beta-barrel_TonB"/>
</dbReference>
<dbReference type="GO" id="GO:0044718">
    <property type="term" value="P:siderophore transmembrane transport"/>
    <property type="evidence" value="ECO:0007669"/>
    <property type="project" value="TreeGrafter"/>
</dbReference>
<evidence type="ECO:0000256" key="1">
    <source>
        <dbReference type="ARBA" id="ARBA00004571"/>
    </source>
</evidence>
<reference evidence="14 15" key="1">
    <citation type="journal article" date="2013" name="Genome Biol.">
        <title>Genomic analysis reveals key aspects of prokaryotic symbiosis in the phototrophic consortium "Chlorochromatium aggregatum".</title>
        <authorList>
            <person name="Liu Z."/>
            <person name="Muller J."/>
            <person name="Li T."/>
            <person name="Alvey R.M."/>
            <person name="Vogl K."/>
            <person name="Frigaard N.U."/>
            <person name="Rockwell N.C."/>
            <person name="Boyd E.S."/>
            <person name="Tomsho L.P."/>
            <person name="Schuster S.C."/>
            <person name="Henke P."/>
            <person name="Rohde M."/>
            <person name="Overmann J."/>
            <person name="Bryant D.A."/>
        </authorList>
    </citation>
    <scope>NUCLEOTIDE SEQUENCE [LARGE SCALE GENOMIC DNA]</scope>
    <source>
        <strain evidence="14">CR</strain>
    </source>
</reference>
<comment type="similarity">
    <text evidence="2 10 11">Belongs to the TonB-dependent receptor family.</text>
</comment>
<protein>
    <submittedName>
        <fullName evidence="14">Iron complex outermembrane recepter protein</fullName>
    </submittedName>
</protein>
<keyword evidence="15" id="KW-1185">Reference proteome</keyword>
<evidence type="ECO:0000256" key="10">
    <source>
        <dbReference type="PROSITE-ProRule" id="PRU01360"/>
    </source>
</evidence>
<keyword evidence="6 11" id="KW-0798">TonB box</keyword>
<evidence type="ECO:0000259" key="12">
    <source>
        <dbReference type="Pfam" id="PF00593"/>
    </source>
</evidence>
<gene>
    <name evidence="14" type="primary">fevO-1</name>
    <name evidence="14" type="ORF">Cenrod_0230</name>
</gene>
<dbReference type="HOGENOM" id="CLU_008287_18_3_4"/>
<dbReference type="InterPro" id="IPR036942">
    <property type="entry name" value="Beta-barrel_TonB_sf"/>
</dbReference>
<feature type="domain" description="TonB-dependent receptor plug" evidence="13">
    <location>
        <begin position="97"/>
        <end position="205"/>
    </location>
</feature>
<dbReference type="Gene3D" id="2.40.170.20">
    <property type="entry name" value="TonB-dependent receptor, beta-barrel domain"/>
    <property type="match status" value="1"/>
</dbReference>
<dbReference type="SUPFAM" id="SSF56935">
    <property type="entry name" value="Porins"/>
    <property type="match status" value="1"/>
</dbReference>
<keyword evidence="9 10" id="KW-0998">Cell outer membrane</keyword>
<dbReference type="GO" id="GO:0009279">
    <property type="term" value="C:cell outer membrane"/>
    <property type="evidence" value="ECO:0007669"/>
    <property type="project" value="UniProtKB-SubCell"/>
</dbReference>
<dbReference type="STRING" id="946483.Cenrod_0230"/>
<dbReference type="PROSITE" id="PS52016">
    <property type="entry name" value="TONB_DEPENDENT_REC_3"/>
    <property type="match status" value="1"/>
</dbReference>
<comment type="subcellular location">
    <subcellularLocation>
        <location evidence="1 10">Cell outer membrane</location>
        <topology evidence="1 10">Multi-pass membrane protein</topology>
    </subcellularLocation>
</comment>
<accession>U5N7X9</accession>
<evidence type="ECO:0000256" key="11">
    <source>
        <dbReference type="RuleBase" id="RU003357"/>
    </source>
</evidence>
<evidence type="ECO:0000256" key="6">
    <source>
        <dbReference type="ARBA" id="ARBA00023077"/>
    </source>
</evidence>
<dbReference type="Pfam" id="PF00593">
    <property type="entry name" value="TonB_dep_Rec_b-barrel"/>
    <property type="match status" value="1"/>
</dbReference>
<keyword evidence="3 10" id="KW-0813">Transport</keyword>
<feature type="domain" description="TonB-dependent receptor-like beta-barrel" evidence="12">
    <location>
        <begin position="256"/>
        <end position="660"/>
    </location>
</feature>
<keyword evidence="7 10" id="KW-0472">Membrane</keyword>
<dbReference type="AlphaFoldDB" id="U5N7X9"/>
<evidence type="ECO:0000256" key="5">
    <source>
        <dbReference type="ARBA" id="ARBA00022692"/>
    </source>
</evidence>
<evidence type="ECO:0000256" key="8">
    <source>
        <dbReference type="ARBA" id="ARBA00023170"/>
    </source>
</evidence>
<dbReference type="EMBL" id="CP004885">
    <property type="protein sequence ID" value="AGX86358.1"/>
    <property type="molecule type" value="Genomic_DNA"/>
</dbReference>
<evidence type="ECO:0000256" key="4">
    <source>
        <dbReference type="ARBA" id="ARBA00022452"/>
    </source>
</evidence>
<keyword evidence="5 10" id="KW-0812">Transmembrane</keyword>
<dbReference type="PANTHER" id="PTHR30069:SF27">
    <property type="entry name" value="BLL4766 PROTEIN"/>
    <property type="match status" value="1"/>
</dbReference>
<dbReference type="CDD" id="cd01347">
    <property type="entry name" value="ligand_gated_channel"/>
    <property type="match status" value="1"/>
</dbReference>
<dbReference type="Pfam" id="PF07715">
    <property type="entry name" value="Plug"/>
    <property type="match status" value="1"/>
</dbReference>
<dbReference type="OrthoDB" id="9790771at2"/>
<dbReference type="InterPro" id="IPR012910">
    <property type="entry name" value="Plug_dom"/>
</dbReference>
<evidence type="ECO:0000256" key="3">
    <source>
        <dbReference type="ARBA" id="ARBA00022448"/>
    </source>
</evidence>
<dbReference type="Proteomes" id="UP000017184">
    <property type="component" value="Chromosome"/>
</dbReference>
<proteinExistence type="inferred from homology"/>
<evidence type="ECO:0000313" key="14">
    <source>
        <dbReference type="EMBL" id="AGX86358.1"/>
    </source>
</evidence>
<keyword evidence="8" id="KW-0675">Receptor</keyword>
<dbReference type="eggNOG" id="COG4206">
    <property type="taxonomic scope" value="Bacteria"/>
</dbReference>